<keyword evidence="3" id="KW-1185">Reference proteome</keyword>
<name>A0AAD9TEV8_9ROSI</name>
<dbReference type="Pfam" id="PF13456">
    <property type="entry name" value="RVT_3"/>
    <property type="match status" value="1"/>
</dbReference>
<reference evidence="2" key="1">
    <citation type="journal article" date="2023" name="Plant J.">
        <title>Genome sequences and population genomics provide insights into the demographic history, inbreeding, and mutation load of two 'living fossil' tree species of Dipteronia.</title>
        <authorList>
            <person name="Feng Y."/>
            <person name="Comes H.P."/>
            <person name="Chen J."/>
            <person name="Zhu S."/>
            <person name="Lu R."/>
            <person name="Zhang X."/>
            <person name="Li P."/>
            <person name="Qiu J."/>
            <person name="Olsen K.M."/>
            <person name="Qiu Y."/>
        </authorList>
    </citation>
    <scope>NUCLEOTIDE SEQUENCE</scope>
    <source>
        <strain evidence="2">KIB01</strain>
    </source>
</reference>
<evidence type="ECO:0000313" key="2">
    <source>
        <dbReference type="EMBL" id="KAK2634880.1"/>
    </source>
</evidence>
<protein>
    <recommendedName>
        <fullName evidence="1">RNase H type-1 domain-containing protein</fullName>
    </recommendedName>
</protein>
<dbReference type="GO" id="GO:0004523">
    <property type="term" value="F:RNA-DNA hybrid ribonuclease activity"/>
    <property type="evidence" value="ECO:0007669"/>
    <property type="project" value="InterPro"/>
</dbReference>
<accession>A0AAD9TEV8</accession>
<dbReference type="Proteomes" id="UP001280121">
    <property type="component" value="Unassembled WGS sequence"/>
</dbReference>
<sequence>MANRLRGVFGEVISETQNTFILGRLISDNIIVGFKCIHAIRNWRRDVGSMALKLDMSKANDQIESRDLVVVEVSSASENSCEDKDFHLESMAQLAPNLYQSCQTWCTNGDQANPPPKDRSNQGIIWCKPAVGVFKANTDASVCVAAKKIGIVIIVRDHEGEVLGSSTQKMEACFSPQVAEATAILHGIRFVIESGLLLVIVESDAKKVMDHSRLGNKTSADVGTIINDILTLIGGLPISIVF</sequence>
<dbReference type="InterPro" id="IPR036397">
    <property type="entry name" value="RNaseH_sf"/>
</dbReference>
<gene>
    <name evidence="2" type="ORF">Ddye_029672</name>
</gene>
<dbReference type="Gene3D" id="3.30.420.10">
    <property type="entry name" value="Ribonuclease H-like superfamily/Ribonuclease H"/>
    <property type="match status" value="1"/>
</dbReference>
<dbReference type="GO" id="GO:0003676">
    <property type="term" value="F:nucleic acid binding"/>
    <property type="evidence" value="ECO:0007669"/>
    <property type="project" value="InterPro"/>
</dbReference>
<dbReference type="InterPro" id="IPR012337">
    <property type="entry name" value="RNaseH-like_sf"/>
</dbReference>
<dbReference type="PANTHER" id="PTHR47074:SF48">
    <property type="entry name" value="POLYNUCLEOTIDYL TRANSFERASE, RIBONUCLEASE H-LIKE SUPERFAMILY PROTEIN"/>
    <property type="match status" value="1"/>
</dbReference>
<proteinExistence type="predicted"/>
<evidence type="ECO:0000313" key="3">
    <source>
        <dbReference type="Proteomes" id="UP001280121"/>
    </source>
</evidence>
<dbReference type="InterPro" id="IPR044730">
    <property type="entry name" value="RNase_H-like_dom_plant"/>
</dbReference>
<organism evidence="2 3">
    <name type="scientific">Dipteronia dyeriana</name>
    <dbReference type="NCBI Taxonomy" id="168575"/>
    <lineage>
        <taxon>Eukaryota</taxon>
        <taxon>Viridiplantae</taxon>
        <taxon>Streptophyta</taxon>
        <taxon>Embryophyta</taxon>
        <taxon>Tracheophyta</taxon>
        <taxon>Spermatophyta</taxon>
        <taxon>Magnoliopsida</taxon>
        <taxon>eudicotyledons</taxon>
        <taxon>Gunneridae</taxon>
        <taxon>Pentapetalae</taxon>
        <taxon>rosids</taxon>
        <taxon>malvids</taxon>
        <taxon>Sapindales</taxon>
        <taxon>Sapindaceae</taxon>
        <taxon>Hippocastanoideae</taxon>
        <taxon>Acereae</taxon>
        <taxon>Dipteronia</taxon>
    </lineage>
</organism>
<feature type="domain" description="RNase H type-1" evidence="1">
    <location>
        <begin position="137"/>
        <end position="233"/>
    </location>
</feature>
<dbReference type="CDD" id="cd06222">
    <property type="entry name" value="RNase_H_like"/>
    <property type="match status" value="1"/>
</dbReference>
<dbReference type="EMBL" id="JANJYI010000009">
    <property type="protein sequence ID" value="KAK2634880.1"/>
    <property type="molecule type" value="Genomic_DNA"/>
</dbReference>
<dbReference type="InterPro" id="IPR002156">
    <property type="entry name" value="RNaseH_domain"/>
</dbReference>
<dbReference type="AlphaFoldDB" id="A0AAD9TEV8"/>
<dbReference type="PANTHER" id="PTHR47074">
    <property type="entry name" value="BNAC02G40300D PROTEIN"/>
    <property type="match status" value="1"/>
</dbReference>
<evidence type="ECO:0000259" key="1">
    <source>
        <dbReference type="Pfam" id="PF13456"/>
    </source>
</evidence>
<dbReference type="SUPFAM" id="SSF53098">
    <property type="entry name" value="Ribonuclease H-like"/>
    <property type="match status" value="1"/>
</dbReference>
<dbReference type="InterPro" id="IPR052929">
    <property type="entry name" value="RNase_H-like_EbsB-rel"/>
</dbReference>
<comment type="caution">
    <text evidence="2">The sequence shown here is derived from an EMBL/GenBank/DDBJ whole genome shotgun (WGS) entry which is preliminary data.</text>
</comment>